<evidence type="ECO:0000313" key="3">
    <source>
        <dbReference type="Proteomes" id="UP000280368"/>
    </source>
</evidence>
<keyword evidence="1" id="KW-0472">Membrane</keyword>
<proteinExistence type="predicted"/>
<dbReference type="Pfam" id="PF19589">
    <property type="entry name" value="DUF6095"/>
    <property type="match status" value="1"/>
</dbReference>
<keyword evidence="1" id="KW-1133">Transmembrane helix</keyword>
<feature type="transmembrane region" description="Helical" evidence="1">
    <location>
        <begin position="40"/>
        <end position="59"/>
    </location>
</feature>
<evidence type="ECO:0000256" key="1">
    <source>
        <dbReference type="SAM" id="Phobius"/>
    </source>
</evidence>
<reference evidence="2 3" key="1">
    <citation type="submission" date="2018-10" db="EMBL/GenBank/DDBJ databases">
        <title>Genomic Encyclopedia of Archaeal and Bacterial Type Strains, Phase II (KMG-II): from individual species to whole genera.</title>
        <authorList>
            <person name="Goeker M."/>
        </authorList>
    </citation>
    <scope>NUCLEOTIDE SEQUENCE [LARGE SCALE GENOMIC DNA]</scope>
    <source>
        <strain evidence="2 3">DSM 19727</strain>
    </source>
</reference>
<organism evidence="2 3">
    <name type="scientific">Flavobacterium weaverense</name>
    <dbReference type="NCBI Taxonomy" id="271156"/>
    <lineage>
        <taxon>Bacteria</taxon>
        <taxon>Pseudomonadati</taxon>
        <taxon>Bacteroidota</taxon>
        <taxon>Flavobacteriia</taxon>
        <taxon>Flavobacteriales</taxon>
        <taxon>Flavobacteriaceae</taxon>
        <taxon>Flavobacterium</taxon>
    </lineage>
</organism>
<name>A0A3L9ZYI6_9FLAO</name>
<dbReference type="InterPro" id="IPR046077">
    <property type="entry name" value="DUF6095"/>
</dbReference>
<comment type="caution">
    <text evidence="2">The sequence shown here is derived from an EMBL/GenBank/DDBJ whole genome shotgun (WGS) entry which is preliminary data.</text>
</comment>
<feature type="transmembrane region" description="Helical" evidence="1">
    <location>
        <begin position="65"/>
        <end position="89"/>
    </location>
</feature>
<dbReference type="AlphaFoldDB" id="A0A3L9ZYI6"/>
<evidence type="ECO:0000313" key="2">
    <source>
        <dbReference type="EMBL" id="RMA76219.1"/>
    </source>
</evidence>
<accession>A0A3L9ZYI6</accession>
<dbReference type="Proteomes" id="UP000280368">
    <property type="component" value="Unassembled WGS sequence"/>
</dbReference>
<dbReference type="EMBL" id="REFH01000009">
    <property type="protein sequence ID" value="RMA76219.1"/>
    <property type="molecule type" value="Genomic_DNA"/>
</dbReference>
<gene>
    <name evidence="2" type="ORF">BC961_1945</name>
</gene>
<keyword evidence="1" id="KW-0812">Transmembrane</keyword>
<sequence>MEVLEKRLTFLTLVQLNKVDSNFKLKMATNKELLNKGIKYLGGALPLLFIGPAVIYNAFMNKDNVWHYLVLAFGIIFCIAGVYLAFLGLKIIMKSLFND</sequence>
<protein>
    <submittedName>
        <fullName evidence="2">Uncharacterized protein</fullName>
    </submittedName>
</protein>
<keyword evidence="3" id="KW-1185">Reference proteome</keyword>